<dbReference type="Gene3D" id="1.10.10.10">
    <property type="entry name" value="Winged helix-like DNA-binding domain superfamily/Winged helix DNA-binding domain"/>
    <property type="match status" value="1"/>
</dbReference>
<name>U5QPV3_GLOK1</name>
<evidence type="ECO:0000313" key="1">
    <source>
        <dbReference type="EMBL" id="AGY59659.1"/>
    </source>
</evidence>
<dbReference type="HOGENOM" id="CLU_3043887_0_0_3"/>
<protein>
    <submittedName>
        <fullName evidence="1">Uncharacterized protein</fullName>
    </submittedName>
</protein>
<sequence>MEALEVTPQETMLNLIGGFWIARSIYLAAKLGIADAFDAQPKPIAQPRKYFRSR</sequence>
<proteinExistence type="predicted"/>
<dbReference type="InterPro" id="IPR036388">
    <property type="entry name" value="WH-like_DNA-bd_sf"/>
</dbReference>
<keyword evidence="2" id="KW-1185">Reference proteome</keyword>
<dbReference type="RefSeq" id="WP_023174952.1">
    <property type="nucleotide sequence ID" value="NC_022600.1"/>
</dbReference>
<dbReference type="Proteomes" id="UP000017396">
    <property type="component" value="Chromosome"/>
</dbReference>
<dbReference type="KEGG" id="glj:GKIL_3413"/>
<evidence type="ECO:0000313" key="2">
    <source>
        <dbReference type="Proteomes" id="UP000017396"/>
    </source>
</evidence>
<accession>U5QPV3</accession>
<dbReference type="AlphaFoldDB" id="U5QPV3"/>
<organism evidence="1 2">
    <name type="scientific">Gloeobacter kilaueensis (strain ATCC BAA-2537 / CCAP 1431/1 / ULC 316 / JS1)</name>
    <dbReference type="NCBI Taxonomy" id="1183438"/>
    <lineage>
        <taxon>Bacteria</taxon>
        <taxon>Bacillati</taxon>
        <taxon>Cyanobacteriota</taxon>
        <taxon>Cyanophyceae</taxon>
        <taxon>Gloeobacterales</taxon>
        <taxon>Gloeobacteraceae</taxon>
        <taxon>Gloeobacter</taxon>
    </lineage>
</organism>
<reference evidence="1 2" key="1">
    <citation type="journal article" date="2013" name="PLoS ONE">
        <title>Cultivation and Complete Genome Sequencing of Gloeobacter kilaueensis sp. nov., from a Lava Cave in Kilauea Caldera, Hawai'i.</title>
        <authorList>
            <person name="Saw J.H."/>
            <person name="Schatz M."/>
            <person name="Brown M.V."/>
            <person name="Kunkel D.D."/>
            <person name="Foster J.S."/>
            <person name="Shick H."/>
            <person name="Christensen S."/>
            <person name="Hou S."/>
            <person name="Wan X."/>
            <person name="Donachie S.P."/>
        </authorList>
    </citation>
    <scope>NUCLEOTIDE SEQUENCE [LARGE SCALE GENOMIC DNA]</scope>
    <source>
        <strain evidence="2">JS</strain>
    </source>
</reference>
<gene>
    <name evidence="1" type="ORF">GKIL_3413</name>
</gene>
<dbReference type="EMBL" id="CP003587">
    <property type="protein sequence ID" value="AGY59659.1"/>
    <property type="molecule type" value="Genomic_DNA"/>
</dbReference>
<dbReference type="STRING" id="1183438.GKIL_3413"/>